<dbReference type="CDD" id="cd00054">
    <property type="entry name" value="EGF_CA"/>
    <property type="match status" value="9"/>
</dbReference>
<feature type="disulfide bond" evidence="12">
    <location>
        <begin position="29"/>
        <end position="39"/>
    </location>
</feature>
<reference evidence="16" key="1">
    <citation type="submission" date="2023-01" db="EMBL/GenBank/DDBJ databases">
        <title>Genome assembly of the deep-sea coral Lophelia pertusa.</title>
        <authorList>
            <person name="Herrera S."/>
            <person name="Cordes E."/>
        </authorList>
    </citation>
    <scope>NUCLEOTIDE SEQUENCE</scope>
    <source>
        <strain evidence="16">USNM1676648</strain>
        <tissue evidence="16">Polyp</tissue>
    </source>
</reference>
<feature type="domain" description="EGF-like" evidence="15">
    <location>
        <begin position="714"/>
        <end position="751"/>
    </location>
</feature>
<feature type="disulfide bond" evidence="12">
    <location>
        <begin position="943"/>
        <end position="952"/>
    </location>
</feature>
<feature type="disulfide bond" evidence="12">
    <location>
        <begin position="866"/>
        <end position="875"/>
    </location>
</feature>
<keyword evidence="6" id="KW-0677">Repeat</keyword>
<dbReference type="GO" id="GO:0007154">
    <property type="term" value="P:cell communication"/>
    <property type="evidence" value="ECO:0007669"/>
    <property type="project" value="UniProtKB-ARBA"/>
</dbReference>
<dbReference type="Proteomes" id="UP001163046">
    <property type="component" value="Unassembled WGS sequence"/>
</dbReference>
<dbReference type="SUPFAM" id="SSF49899">
    <property type="entry name" value="Concanavalin A-like lectins/glucanases"/>
    <property type="match status" value="2"/>
</dbReference>
<evidence type="ECO:0000256" key="1">
    <source>
        <dbReference type="ARBA" id="ARBA00004251"/>
    </source>
</evidence>
<feature type="disulfide bond" evidence="12">
    <location>
        <begin position="826"/>
        <end position="835"/>
    </location>
</feature>
<dbReference type="InterPro" id="IPR018097">
    <property type="entry name" value="EGF_Ca-bd_CS"/>
</dbReference>
<feature type="domain" description="Laminin G" evidence="14">
    <location>
        <begin position="325"/>
        <end position="502"/>
    </location>
</feature>
<dbReference type="PROSITE" id="PS50026">
    <property type="entry name" value="EGF_3"/>
    <property type="match status" value="14"/>
</dbReference>
<dbReference type="AlphaFoldDB" id="A0A9W9ZAX6"/>
<dbReference type="InterPro" id="IPR013320">
    <property type="entry name" value="ConA-like_dom_sf"/>
</dbReference>
<evidence type="ECO:0000256" key="7">
    <source>
        <dbReference type="ARBA" id="ARBA00022837"/>
    </source>
</evidence>
<keyword evidence="10 12" id="KW-1015">Disulfide bond</keyword>
<comment type="subcellular location">
    <subcellularLocation>
        <location evidence="1">Cell membrane</location>
        <topology evidence="1">Single-pass type I membrane protein</topology>
    </subcellularLocation>
</comment>
<keyword evidence="11" id="KW-0325">Glycoprotein</keyword>
<dbReference type="GO" id="GO:0007399">
    <property type="term" value="P:nervous system development"/>
    <property type="evidence" value="ECO:0007669"/>
    <property type="project" value="UniProtKB-ARBA"/>
</dbReference>
<protein>
    <submittedName>
        <fullName evidence="16">Crumbs member 1, photoreceptor morphogenesis associated</fullName>
    </submittedName>
</protein>
<evidence type="ECO:0000259" key="15">
    <source>
        <dbReference type="PROSITE" id="PS50026"/>
    </source>
</evidence>
<dbReference type="FunFam" id="2.10.25.10:FF:000247">
    <property type="entry name" value="Delta/notch like EGF repeat containing"/>
    <property type="match status" value="1"/>
</dbReference>
<feature type="domain" description="EGF-like" evidence="15">
    <location>
        <begin position="262"/>
        <end position="298"/>
    </location>
</feature>
<dbReference type="OrthoDB" id="283575at2759"/>
<gene>
    <name evidence="16" type="primary">CRB1_3</name>
    <name evidence="16" type="ORF">OS493_024806</name>
</gene>
<sequence>MIDSETVIPSGAEVELFNTVNGCPRSEVCVSNSCANGKCVDEWIKFSCQCTRPWIGPQCNTSLTPATFGATEPLNSAGSRRRRDIGSMRNASFAKFLTNGTRFGVTGTLSFFIRTREQRGLITLMTDSKRNYISVGIDEGVLFVQATLNGHNSNVTINGSVSDGLWHFVEIQGNMSRFDNLSQDTGPIAGKDISLTYTYIGGLDDFSLYQDANFIRAPFRGCLQDIQLNNKLFDFKLNDASLISMERYKLIDGGALGKDCKGMNVCRSLPCGDGGYCRDLWNKYECDCKPRYGGPDCALYGCSLVNQCPHNTTCLDVGENYECLHPVTLNGSASRAEFTFISNVNVSLDVSLRVRTRQSSTMLIEVSSNSSTFFNMGLTYGRINISFALDGVSGFIWSDDAVNDGQWHNVVFNITNNQSLVTVDGSTTFSSSRPPNGEITSLLLNTPVKVGVSVFKGCLDNVRIGGLLLPFVDYYNSTLNESHVTPLKPHFNVSTTGVPLGCHSDDVCGPNPCVRGVCGDVWNQFHLRMPRRMAGLVCNLTANMTCAHSPCINGTCNNVTDVDMATNQSQISDVGVDMFKCNCTPGFEGKLCENTTKECISNPCQNDANCTELHLNYTCTCVSGYTGRNCEINIDECANNNCSNNSTCNDDISSYNCSCLSGFNGTFCELDIDECEEMEPRCNVTGTLNCSNTFGGFECVCKQGYFGDLCQYDPTLSCERLDPCRNGGNCSDNETGFICSCPEGYNGTSCEFDIHECDDKPCRNNGTCIDSHVNSSATYFPGYKCNCTVDYTGDRCETKIDLCDLEPCENNATCERLAYNEYQCNCTPEYKGQNCSIFQPCYSRPCRNGATCHESFEPVSNYTCTCALGFYGRDCENITDYCSPDPCSNNATCENLNTQGKYLCNCTEGFGNVNCSGLLKHCNPDPCLNGSCIPLMDTYQCQCDPGYTGKTCEEPINKCQPNPCQHDGTCTPSSNSFNCACTTGWVGQTCQFEDPCLNNRQCENGATCKVNDQFGNFSCACPQYFTGMMCETSLEPTDPGERTGDTPALLIGGVIAACILAILLFVLLVVVVKKRASNGTYSPSKEEVEAGRVELDSMLKPPPQERLI</sequence>
<feature type="disulfide bond" evidence="12">
    <location>
        <begin position="906"/>
        <end position="915"/>
    </location>
</feature>
<dbReference type="InterPro" id="IPR013032">
    <property type="entry name" value="EGF-like_CS"/>
</dbReference>
<comment type="caution">
    <text evidence="12">Lacks conserved residue(s) required for the propagation of feature annotation.</text>
</comment>
<feature type="domain" description="Laminin G" evidence="14">
    <location>
        <begin position="83"/>
        <end position="260"/>
    </location>
</feature>
<feature type="disulfide bond" evidence="12">
    <location>
        <begin position="887"/>
        <end position="904"/>
    </location>
</feature>
<feature type="domain" description="EGF-like" evidence="15">
    <location>
        <begin position="753"/>
        <end position="797"/>
    </location>
</feature>
<keyword evidence="17" id="KW-1185">Reference proteome</keyword>
<dbReference type="FunFam" id="2.10.25.10:FF:000063">
    <property type="entry name" value="Slit guidance ligand 2"/>
    <property type="match status" value="2"/>
</dbReference>
<dbReference type="InterPro" id="IPR049883">
    <property type="entry name" value="NOTCH1_EGF-like"/>
</dbReference>
<dbReference type="Gene3D" id="2.10.25.10">
    <property type="entry name" value="Laminin"/>
    <property type="match status" value="14"/>
</dbReference>
<proteinExistence type="predicted"/>
<feature type="domain" description="EGF-like" evidence="15">
    <location>
        <begin position="878"/>
        <end position="916"/>
    </location>
</feature>
<evidence type="ECO:0000256" key="12">
    <source>
        <dbReference type="PROSITE-ProRule" id="PRU00076"/>
    </source>
</evidence>
<keyword evidence="4 13" id="KW-0812">Transmembrane</keyword>
<comment type="caution">
    <text evidence="16">The sequence shown here is derived from an EMBL/GenBank/DDBJ whole genome shotgun (WGS) entry which is preliminary data.</text>
</comment>
<dbReference type="Pfam" id="PF02210">
    <property type="entry name" value="Laminin_G_2"/>
    <property type="match status" value="2"/>
</dbReference>
<evidence type="ECO:0000313" key="17">
    <source>
        <dbReference type="Proteomes" id="UP001163046"/>
    </source>
</evidence>
<dbReference type="CDD" id="cd00110">
    <property type="entry name" value="LamG"/>
    <property type="match status" value="2"/>
</dbReference>
<dbReference type="GO" id="GO:0120025">
    <property type="term" value="C:plasma membrane bounded cell projection"/>
    <property type="evidence" value="ECO:0007669"/>
    <property type="project" value="UniProtKB-ARBA"/>
</dbReference>
<feature type="domain" description="EGF-like" evidence="15">
    <location>
        <begin position="595"/>
        <end position="631"/>
    </location>
</feature>
<dbReference type="PRINTS" id="PR01983">
    <property type="entry name" value="NOTCH"/>
</dbReference>
<evidence type="ECO:0000256" key="3">
    <source>
        <dbReference type="ARBA" id="ARBA00022536"/>
    </source>
</evidence>
<evidence type="ECO:0000256" key="4">
    <source>
        <dbReference type="ARBA" id="ARBA00022692"/>
    </source>
</evidence>
<feature type="disulfide bond" evidence="12">
    <location>
        <begin position="922"/>
        <end position="932"/>
    </location>
</feature>
<feature type="disulfide bond" evidence="12">
    <location>
        <begin position="981"/>
        <end position="990"/>
    </location>
</feature>
<evidence type="ECO:0000256" key="8">
    <source>
        <dbReference type="ARBA" id="ARBA00022989"/>
    </source>
</evidence>
<keyword evidence="7" id="KW-0106">Calcium</keyword>
<evidence type="ECO:0000256" key="13">
    <source>
        <dbReference type="SAM" id="Phobius"/>
    </source>
</evidence>
<evidence type="ECO:0000256" key="11">
    <source>
        <dbReference type="ARBA" id="ARBA00023180"/>
    </source>
</evidence>
<evidence type="ECO:0000313" key="16">
    <source>
        <dbReference type="EMBL" id="KAJ7378141.1"/>
    </source>
</evidence>
<dbReference type="Pfam" id="PF00008">
    <property type="entry name" value="EGF"/>
    <property type="match status" value="5"/>
</dbReference>
<accession>A0A9W9ZAX6</accession>
<feature type="domain" description="EGF-like" evidence="15">
    <location>
        <begin position="671"/>
        <end position="711"/>
    </location>
</feature>
<dbReference type="SMART" id="SM00181">
    <property type="entry name" value="EGF"/>
    <property type="match status" value="14"/>
</dbReference>
<keyword evidence="3 12" id="KW-0245">EGF-like domain</keyword>
<evidence type="ECO:0000256" key="5">
    <source>
        <dbReference type="ARBA" id="ARBA00022729"/>
    </source>
</evidence>
<evidence type="ECO:0000256" key="9">
    <source>
        <dbReference type="ARBA" id="ARBA00023136"/>
    </source>
</evidence>
<dbReference type="SMART" id="SM00282">
    <property type="entry name" value="LamG"/>
    <property type="match status" value="2"/>
</dbReference>
<feature type="disulfide bond" evidence="12">
    <location>
        <begin position="1021"/>
        <end position="1030"/>
    </location>
</feature>
<dbReference type="PANTHER" id="PTHR12916">
    <property type="entry name" value="CYTOCHROME C OXIDASE POLYPEPTIDE VIC-2"/>
    <property type="match status" value="1"/>
</dbReference>
<feature type="disulfide bond" evidence="12">
    <location>
        <begin position="583"/>
        <end position="592"/>
    </location>
</feature>
<dbReference type="InterPro" id="IPR001791">
    <property type="entry name" value="Laminin_G"/>
</dbReference>
<feature type="domain" description="EGF-like" evidence="15">
    <location>
        <begin position="25"/>
        <end position="60"/>
    </location>
</feature>
<feature type="disulfide bond" evidence="12">
    <location>
        <begin position="701"/>
        <end position="710"/>
    </location>
</feature>
<feature type="domain" description="EGF-like" evidence="15">
    <location>
        <begin position="955"/>
        <end position="991"/>
    </location>
</feature>
<feature type="disulfide bond" evidence="12">
    <location>
        <begin position="50"/>
        <end position="59"/>
    </location>
</feature>
<keyword evidence="8 13" id="KW-1133">Transmembrane helix</keyword>
<dbReference type="GO" id="GO:0005509">
    <property type="term" value="F:calcium ion binding"/>
    <property type="evidence" value="ECO:0007669"/>
    <property type="project" value="InterPro"/>
</dbReference>
<dbReference type="PROSITE" id="PS50025">
    <property type="entry name" value="LAM_G_DOMAIN"/>
    <property type="match status" value="2"/>
</dbReference>
<dbReference type="SMART" id="SM00179">
    <property type="entry name" value="EGF_CA"/>
    <property type="match status" value="13"/>
</dbReference>
<evidence type="ECO:0000256" key="10">
    <source>
        <dbReference type="ARBA" id="ARBA00023157"/>
    </source>
</evidence>
<dbReference type="PROSITE" id="PS00010">
    <property type="entry name" value="ASX_HYDROXYL"/>
    <property type="match status" value="5"/>
</dbReference>
<dbReference type="EMBL" id="MU826369">
    <property type="protein sequence ID" value="KAJ7378141.1"/>
    <property type="molecule type" value="Genomic_DNA"/>
</dbReference>
<feature type="disulfide bond" evidence="12">
    <location>
        <begin position="787"/>
        <end position="796"/>
    </location>
</feature>
<dbReference type="GO" id="GO:0023052">
    <property type="term" value="P:signaling"/>
    <property type="evidence" value="ECO:0007669"/>
    <property type="project" value="UniProtKB-ARBA"/>
</dbReference>
<evidence type="ECO:0000256" key="6">
    <source>
        <dbReference type="ARBA" id="ARBA00022737"/>
    </source>
</evidence>
<dbReference type="Pfam" id="PF07645">
    <property type="entry name" value="EGF_CA"/>
    <property type="match status" value="1"/>
</dbReference>
<dbReference type="PROSITE" id="PS01186">
    <property type="entry name" value="EGF_2"/>
    <property type="match status" value="10"/>
</dbReference>
<feature type="domain" description="EGF-like" evidence="15">
    <location>
        <begin position="547"/>
        <end position="593"/>
    </location>
</feature>
<feature type="domain" description="EGF-like" evidence="15">
    <location>
        <begin position="992"/>
        <end position="1031"/>
    </location>
</feature>
<dbReference type="FunFam" id="2.10.25.10:FF:000391">
    <property type="entry name" value="Weary, isoform C"/>
    <property type="match status" value="1"/>
</dbReference>
<dbReference type="InterPro" id="IPR001881">
    <property type="entry name" value="EGF-like_Ca-bd_dom"/>
</dbReference>
<feature type="transmembrane region" description="Helical" evidence="13">
    <location>
        <begin position="1048"/>
        <end position="1072"/>
    </location>
</feature>
<dbReference type="FunFam" id="2.10.25.10:FF:000472">
    <property type="entry name" value="Uncharacterized protein, isoform A"/>
    <property type="match status" value="1"/>
</dbReference>
<dbReference type="Gene3D" id="2.60.120.200">
    <property type="match status" value="2"/>
</dbReference>
<keyword evidence="5" id="KW-0732">Signal</keyword>
<evidence type="ECO:0000259" key="14">
    <source>
        <dbReference type="PROSITE" id="PS50025"/>
    </source>
</evidence>
<dbReference type="PROSITE" id="PS01187">
    <property type="entry name" value="EGF_CA"/>
    <property type="match status" value="1"/>
</dbReference>
<feature type="disulfide bond" evidence="12">
    <location>
        <begin position="621"/>
        <end position="630"/>
    </location>
</feature>
<feature type="domain" description="EGF-like" evidence="15">
    <location>
        <begin position="799"/>
        <end position="836"/>
    </location>
</feature>
<dbReference type="GO" id="GO:0005886">
    <property type="term" value="C:plasma membrane"/>
    <property type="evidence" value="ECO:0007669"/>
    <property type="project" value="UniProtKB-SubCell"/>
</dbReference>
<name>A0A9W9ZAX6_9CNID</name>
<dbReference type="SUPFAM" id="SSF57196">
    <property type="entry name" value="EGF/Laminin"/>
    <property type="match status" value="12"/>
</dbReference>
<dbReference type="PANTHER" id="PTHR12916:SF4">
    <property type="entry name" value="UNINFLATABLE, ISOFORM C"/>
    <property type="match status" value="1"/>
</dbReference>
<dbReference type="InterPro" id="IPR000742">
    <property type="entry name" value="EGF"/>
</dbReference>
<feature type="disulfide bond" evidence="12">
    <location>
        <begin position="682"/>
        <end position="699"/>
    </location>
</feature>
<feature type="domain" description="EGF-like" evidence="15">
    <location>
        <begin position="837"/>
        <end position="876"/>
    </location>
</feature>
<keyword evidence="9 13" id="KW-0472">Membrane</keyword>
<keyword evidence="2" id="KW-1003">Cell membrane</keyword>
<feature type="disulfide bond" evidence="12">
    <location>
        <begin position="288"/>
        <end position="297"/>
    </location>
</feature>
<organism evidence="16 17">
    <name type="scientific">Desmophyllum pertusum</name>
    <dbReference type="NCBI Taxonomy" id="174260"/>
    <lineage>
        <taxon>Eukaryota</taxon>
        <taxon>Metazoa</taxon>
        <taxon>Cnidaria</taxon>
        <taxon>Anthozoa</taxon>
        <taxon>Hexacorallia</taxon>
        <taxon>Scleractinia</taxon>
        <taxon>Caryophylliina</taxon>
        <taxon>Caryophylliidae</taxon>
        <taxon>Desmophyllum</taxon>
    </lineage>
</organism>
<evidence type="ECO:0000256" key="2">
    <source>
        <dbReference type="ARBA" id="ARBA00022475"/>
    </source>
</evidence>
<dbReference type="InterPro" id="IPR000152">
    <property type="entry name" value="EGF-type_Asp/Asn_hydroxyl_site"/>
</dbReference>
<feature type="domain" description="EGF-like" evidence="15">
    <location>
        <begin position="918"/>
        <end position="953"/>
    </location>
</feature>
<feature type="disulfide bond" evidence="12">
    <location>
        <begin position="1002"/>
        <end position="1019"/>
    </location>
</feature>
<feature type="disulfide bond" evidence="12">
    <location>
        <begin position="659"/>
        <end position="668"/>
    </location>
</feature>
<dbReference type="PROSITE" id="PS00022">
    <property type="entry name" value="EGF_1"/>
    <property type="match status" value="13"/>
</dbReference>
<feature type="disulfide bond" evidence="12">
    <location>
        <begin position="741"/>
        <end position="750"/>
    </location>
</feature>
<feature type="domain" description="EGF-like" evidence="15">
    <location>
        <begin position="633"/>
        <end position="669"/>
    </location>
</feature>
<dbReference type="Pfam" id="PF12661">
    <property type="entry name" value="hEGF"/>
    <property type="match status" value="3"/>
</dbReference>